<protein>
    <recommendedName>
        <fullName evidence="3">Prolyl 4-hydroxylase alpha-subunit N-terminal domain-containing protein</fullName>
    </recommendedName>
</protein>
<evidence type="ECO:0000256" key="1">
    <source>
        <dbReference type="SAM" id="SignalP"/>
    </source>
</evidence>
<dbReference type="AlphaFoldDB" id="A0A1B6CK87"/>
<feature type="chain" id="PRO_5008580451" description="Prolyl 4-hydroxylase alpha-subunit N-terminal domain-containing protein" evidence="1">
    <location>
        <begin position="17"/>
        <end position="159"/>
    </location>
</feature>
<sequence>MKIFLILLLGVQVYFSFESKNLSLRQLADRLLTLGRQLYYTLQAAEYGTGDKVLKELHEYNDVLKRFLDISKNDTAKARPDVEYFIEKCMPLAVETEWSEGNMRRNYSWTQRDIDHYYDVRRVSRDRLIDIEIIYYAYYQNASTAPKNITEYPAEYVEY</sequence>
<keyword evidence="1" id="KW-0732">Signal</keyword>
<evidence type="ECO:0000313" key="2">
    <source>
        <dbReference type="EMBL" id="JAS13781.1"/>
    </source>
</evidence>
<name>A0A1B6CK87_9HEMI</name>
<feature type="signal peptide" evidence="1">
    <location>
        <begin position="1"/>
        <end position="16"/>
    </location>
</feature>
<proteinExistence type="predicted"/>
<accession>A0A1B6CK87</accession>
<dbReference type="EMBL" id="GEDC01023517">
    <property type="protein sequence ID" value="JAS13781.1"/>
    <property type="molecule type" value="Transcribed_RNA"/>
</dbReference>
<organism evidence="2">
    <name type="scientific">Clastoptera arizonana</name>
    <name type="common">Arizona spittle bug</name>
    <dbReference type="NCBI Taxonomy" id="38151"/>
    <lineage>
        <taxon>Eukaryota</taxon>
        <taxon>Metazoa</taxon>
        <taxon>Ecdysozoa</taxon>
        <taxon>Arthropoda</taxon>
        <taxon>Hexapoda</taxon>
        <taxon>Insecta</taxon>
        <taxon>Pterygota</taxon>
        <taxon>Neoptera</taxon>
        <taxon>Paraneoptera</taxon>
        <taxon>Hemiptera</taxon>
        <taxon>Auchenorrhyncha</taxon>
        <taxon>Cercopoidea</taxon>
        <taxon>Clastopteridae</taxon>
        <taxon>Clastoptera</taxon>
    </lineage>
</organism>
<reference evidence="2" key="1">
    <citation type="submission" date="2015-12" db="EMBL/GenBank/DDBJ databases">
        <title>De novo transcriptome assembly of four potential Pierce s Disease insect vectors from Arizona vineyards.</title>
        <authorList>
            <person name="Tassone E.E."/>
        </authorList>
    </citation>
    <scope>NUCLEOTIDE SEQUENCE</scope>
</reference>
<gene>
    <name evidence="2" type="ORF">g.4171</name>
</gene>
<evidence type="ECO:0008006" key="3">
    <source>
        <dbReference type="Google" id="ProtNLM"/>
    </source>
</evidence>